<evidence type="ECO:0000259" key="1">
    <source>
        <dbReference type="Pfam" id="PF09992"/>
    </source>
</evidence>
<accession>A0ABW5F3P8</accession>
<name>A0ABW5F3P8_9BACL</name>
<keyword evidence="2" id="KW-0326">Glycosidase</keyword>
<dbReference type="RefSeq" id="WP_209992880.1">
    <property type="nucleotide sequence ID" value="NZ_JBHSVQ010000001.1"/>
</dbReference>
<reference evidence="3" key="1">
    <citation type="journal article" date="2019" name="Int. J. Syst. Evol. Microbiol.">
        <title>The Global Catalogue of Microorganisms (GCM) 10K type strain sequencing project: providing services to taxonomists for standard genome sequencing and annotation.</title>
        <authorList>
            <consortium name="The Broad Institute Genomics Platform"/>
            <consortium name="The Broad Institute Genome Sequencing Center for Infectious Disease"/>
            <person name="Wu L."/>
            <person name="Ma J."/>
        </authorList>
    </citation>
    <scope>NUCLEOTIDE SEQUENCE [LARGE SCALE GENOMIC DNA]</scope>
    <source>
        <strain evidence="3">CCM 8725</strain>
    </source>
</reference>
<keyword evidence="3" id="KW-1185">Reference proteome</keyword>
<dbReference type="Proteomes" id="UP001597448">
    <property type="component" value="Unassembled WGS sequence"/>
</dbReference>
<gene>
    <name evidence="2" type="ORF">ACFSX3_05025</name>
</gene>
<comment type="caution">
    <text evidence="2">The sequence shown here is derived from an EMBL/GenBank/DDBJ whole genome shotgun (WGS) entry which is preliminary data.</text>
</comment>
<feature type="domain" description="Phosphodiester glycosidase" evidence="1">
    <location>
        <begin position="41"/>
        <end position="223"/>
    </location>
</feature>
<dbReference type="Pfam" id="PF09992">
    <property type="entry name" value="NAGPA"/>
    <property type="match status" value="1"/>
</dbReference>
<keyword evidence="2" id="KW-0378">Hydrolase</keyword>
<dbReference type="EMBL" id="JBHUKY010000013">
    <property type="protein sequence ID" value="MFD2409219.1"/>
    <property type="molecule type" value="Genomic_DNA"/>
</dbReference>
<dbReference type="GO" id="GO:0016798">
    <property type="term" value="F:hydrolase activity, acting on glycosyl bonds"/>
    <property type="evidence" value="ECO:0007669"/>
    <property type="project" value="UniProtKB-KW"/>
</dbReference>
<evidence type="ECO:0000313" key="2">
    <source>
        <dbReference type="EMBL" id="MFD2409219.1"/>
    </source>
</evidence>
<dbReference type="InterPro" id="IPR018711">
    <property type="entry name" value="NAGPA"/>
</dbReference>
<protein>
    <submittedName>
        <fullName evidence="2">Phosphodiester glycosidase family protein</fullName>
    </submittedName>
</protein>
<evidence type="ECO:0000313" key="3">
    <source>
        <dbReference type="Proteomes" id="UP001597448"/>
    </source>
</evidence>
<sequence length="233" mass="24712">MANAKYRQTTWNGITVDYIEADISTIRIKDLGGTNLTTSSEYGINGTYFDDTTGYVHGIAVTSGGTPVRNYASTNATLNRGTLVCMRPNNGTNQVAYVSVINKIADLSIPTGWIDWAIGGVSLKLQEAVSSEAAYNNLVKDEKGNLSFGGNYRAAVGYNGSKIIMAAMTKATNCTALDARGIMKYLGCTDAIMLDGSTASQIRAKPANSSKPYVSGGPRSIYSIITVNGATWS</sequence>
<organism evidence="2 3">
    <name type="scientific">Paenibacillus rhizoplanae</name>
    <dbReference type="NCBI Taxonomy" id="1917181"/>
    <lineage>
        <taxon>Bacteria</taxon>
        <taxon>Bacillati</taxon>
        <taxon>Bacillota</taxon>
        <taxon>Bacilli</taxon>
        <taxon>Bacillales</taxon>
        <taxon>Paenibacillaceae</taxon>
        <taxon>Paenibacillus</taxon>
    </lineage>
</organism>
<proteinExistence type="predicted"/>